<dbReference type="RefSeq" id="YP_010841557.1">
    <property type="nucleotide sequence ID" value="NC_079139.1"/>
</dbReference>
<reference evidence="1 2" key="1">
    <citation type="submission" date="2021-02" db="EMBL/GenBank/DDBJ databases">
        <title>Cotonvirus japonicus, which uses Golgi apparatus of host cells for its virion factory, phylogenetically links tailed tupanvirus and icosahedral mimivirus.</title>
        <authorList>
            <person name="Takahashi H."/>
            <person name="Fukaya S."/>
            <person name="Song C."/>
            <person name="Murata K."/>
            <person name="Takemura M."/>
        </authorList>
    </citation>
    <scope>NUCLEOTIDE SEQUENCE [LARGE SCALE GENOMIC DNA]</scope>
</reference>
<dbReference type="Proteomes" id="UP001321479">
    <property type="component" value="Segment"/>
</dbReference>
<protein>
    <submittedName>
        <fullName evidence="1">Uncharacterized protein</fullName>
    </submittedName>
</protein>
<dbReference type="GeneID" id="80558154"/>
<accession>A0ABM7NS20</accession>
<evidence type="ECO:0000313" key="1">
    <source>
        <dbReference type="EMBL" id="BCS82949.1"/>
    </source>
</evidence>
<dbReference type="EMBL" id="AP024483">
    <property type="protein sequence ID" value="BCS82949.1"/>
    <property type="molecule type" value="Genomic_DNA"/>
</dbReference>
<keyword evidence="2" id="KW-1185">Reference proteome</keyword>
<proteinExistence type="predicted"/>
<name>A0ABM7NS20_9VIRU</name>
<sequence>MFIIDISYYTYYIYIILDVSNLYLKIEKKLKKKLLKSFIKYYKYLIQIYNIKIMFKFRNNNVTDTLNYYYPSPGLSSNISLPSFNGSIGITTIKIAGNITGHCPVGPLAKGYFYGNK</sequence>
<evidence type="ECO:0000313" key="2">
    <source>
        <dbReference type="Proteomes" id="UP001321479"/>
    </source>
</evidence>
<organism evidence="1 2">
    <name type="scientific">Cotonvirus japonicus</name>
    <dbReference type="NCBI Taxonomy" id="2811091"/>
    <lineage>
        <taxon>Viruses</taxon>
        <taxon>Varidnaviria</taxon>
        <taxon>Bamfordvirae</taxon>
        <taxon>Nucleocytoviricota</taxon>
        <taxon>Megaviricetes</taxon>
        <taxon>Imitervirales</taxon>
        <taxon>Mimiviridae</taxon>
        <taxon>Megamimivirinae</taxon>
        <taxon>Cotonvirus</taxon>
        <taxon>Cotonvirus japonicum</taxon>
    </lineage>
</organism>